<keyword evidence="7" id="KW-0573">Peptidoglycan synthesis</keyword>
<dbReference type="InterPro" id="IPR036950">
    <property type="entry name" value="PBP_transglycosylase"/>
</dbReference>
<dbReference type="InterPro" id="IPR011812">
    <property type="entry name" value="Pep_trsgly"/>
</dbReference>
<organism evidence="13 14">
    <name type="scientific">Sulfurimonas lithotrophica</name>
    <dbReference type="NCBI Taxonomy" id="2590022"/>
    <lineage>
        <taxon>Bacteria</taxon>
        <taxon>Pseudomonadati</taxon>
        <taxon>Campylobacterota</taxon>
        <taxon>Epsilonproteobacteria</taxon>
        <taxon>Campylobacterales</taxon>
        <taxon>Sulfurimonadaceae</taxon>
        <taxon>Sulfurimonas</taxon>
    </lineage>
</organism>
<dbReference type="GO" id="GO:0016020">
    <property type="term" value="C:membrane"/>
    <property type="evidence" value="ECO:0007669"/>
    <property type="project" value="InterPro"/>
</dbReference>
<keyword evidence="5 11" id="KW-0812">Transmembrane</keyword>
<dbReference type="Pfam" id="PF00912">
    <property type="entry name" value="Transgly"/>
    <property type="match status" value="1"/>
</dbReference>
<evidence type="ECO:0000256" key="5">
    <source>
        <dbReference type="ARBA" id="ARBA00022692"/>
    </source>
</evidence>
<dbReference type="GO" id="GO:0009274">
    <property type="term" value="C:peptidoglycan-based cell wall"/>
    <property type="evidence" value="ECO:0007669"/>
    <property type="project" value="InterPro"/>
</dbReference>
<keyword evidence="10" id="KW-0961">Cell wall biogenesis/degradation</keyword>
<proteinExistence type="predicted"/>
<dbReference type="GO" id="GO:0008360">
    <property type="term" value="P:regulation of cell shape"/>
    <property type="evidence" value="ECO:0007669"/>
    <property type="project" value="UniProtKB-KW"/>
</dbReference>
<dbReference type="AlphaFoldDB" id="A0A5P8P0I1"/>
<evidence type="ECO:0000256" key="1">
    <source>
        <dbReference type="ARBA" id="ARBA00022475"/>
    </source>
</evidence>
<evidence type="ECO:0000256" key="7">
    <source>
        <dbReference type="ARBA" id="ARBA00022984"/>
    </source>
</evidence>
<dbReference type="Proteomes" id="UP000326944">
    <property type="component" value="Chromosome"/>
</dbReference>
<protein>
    <recommendedName>
        <fullName evidence="12">Glycosyl transferase family 51 domain-containing protein</fullName>
    </recommendedName>
</protein>
<keyword evidence="2" id="KW-0997">Cell inner membrane</keyword>
<dbReference type="OrthoDB" id="9766909at2"/>
<dbReference type="SUPFAM" id="SSF53955">
    <property type="entry name" value="Lysozyme-like"/>
    <property type="match status" value="1"/>
</dbReference>
<dbReference type="RefSeq" id="WP_152307161.1">
    <property type="nucleotide sequence ID" value="NZ_CP043617.1"/>
</dbReference>
<sequence>MSKLSSKLEVLKLTYQKPLEWFRRFRCFVGSIVVSILFIIGIVFSIFIYNLPDIENTSFEKLKELTEKKVKSKLVNKNNYFRWTPLRKVNRDYLYAIVMAEDAKFFTHKGINYDALVDAMAKNYKSDTYSYGASTITQQVAKNIYLSNNKTIYRKLQEFFITKRLEKKFTKNQILEIYFNLAEFGPDIYGIRAASYRIFKKSPMKINAAEGAFLSLLLPSPRRYYYSIVQNHNITNKQKKKIKRVLNDMRFMEFISYKQYEKYLNYNYF</sequence>
<dbReference type="Gene3D" id="1.10.3810.10">
    <property type="entry name" value="Biosynthetic peptidoglycan transglycosylase-like"/>
    <property type="match status" value="1"/>
</dbReference>
<evidence type="ECO:0000256" key="6">
    <source>
        <dbReference type="ARBA" id="ARBA00022960"/>
    </source>
</evidence>
<reference evidence="13 14" key="1">
    <citation type="submission" date="2019-09" db="EMBL/GenBank/DDBJ databases">
        <title>Sulfurimonas gotlandica sp. nov., a chemoautotrophic and psychrotolerant epsilonproteobacterium isolated from a pelagic redoxcline, and an emended description of the genus Sulfurimonas.</title>
        <authorList>
            <person name="Wang S."/>
            <person name="Jiang L."/>
            <person name="Shao S."/>
        </authorList>
    </citation>
    <scope>NUCLEOTIDE SEQUENCE [LARGE SCALE GENOMIC DNA]</scope>
    <source>
        <strain evidence="13 14">GYSZ_1</strain>
    </source>
</reference>
<feature type="transmembrane region" description="Helical" evidence="11">
    <location>
        <begin position="27"/>
        <end position="49"/>
    </location>
</feature>
<evidence type="ECO:0000256" key="2">
    <source>
        <dbReference type="ARBA" id="ARBA00022519"/>
    </source>
</evidence>
<evidence type="ECO:0000256" key="11">
    <source>
        <dbReference type="SAM" id="Phobius"/>
    </source>
</evidence>
<dbReference type="GO" id="GO:0009252">
    <property type="term" value="P:peptidoglycan biosynthetic process"/>
    <property type="evidence" value="ECO:0007669"/>
    <property type="project" value="UniProtKB-KW"/>
</dbReference>
<dbReference type="InterPro" id="IPR023346">
    <property type="entry name" value="Lysozyme-like_dom_sf"/>
</dbReference>
<dbReference type="GO" id="GO:0016763">
    <property type="term" value="F:pentosyltransferase activity"/>
    <property type="evidence" value="ECO:0007669"/>
    <property type="project" value="InterPro"/>
</dbReference>
<dbReference type="GO" id="GO:0071555">
    <property type="term" value="P:cell wall organization"/>
    <property type="evidence" value="ECO:0007669"/>
    <property type="project" value="UniProtKB-KW"/>
</dbReference>
<feature type="domain" description="Glycosyl transferase family 51" evidence="12">
    <location>
        <begin position="74"/>
        <end position="249"/>
    </location>
</feature>
<keyword evidence="6" id="KW-0133">Cell shape</keyword>
<evidence type="ECO:0000256" key="8">
    <source>
        <dbReference type="ARBA" id="ARBA00022989"/>
    </source>
</evidence>
<dbReference type="PANTHER" id="PTHR30400">
    <property type="entry name" value="MONOFUNCTIONAL BIOSYNTHETIC PEPTIDOGLYCAN TRANSGLYCOSYLASE"/>
    <property type="match status" value="1"/>
</dbReference>
<dbReference type="EMBL" id="CP043617">
    <property type="protein sequence ID" value="QFR49218.1"/>
    <property type="molecule type" value="Genomic_DNA"/>
</dbReference>
<evidence type="ECO:0000256" key="9">
    <source>
        <dbReference type="ARBA" id="ARBA00023136"/>
    </source>
</evidence>
<evidence type="ECO:0000313" key="13">
    <source>
        <dbReference type="EMBL" id="QFR49218.1"/>
    </source>
</evidence>
<name>A0A5P8P0I1_9BACT</name>
<dbReference type="InterPro" id="IPR001264">
    <property type="entry name" value="Glyco_trans_51"/>
</dbReference>
<keyword evidence="3" id="KW-0328">Glycosyltransferase</keyword>
<accession>A0A5P8P0I1</accession>
<keyword evidence="8 11" id="KW-1133">Transmembrane helix</keyword>
<evidence type="ECO:0000259" key="12">
    <source>
        <dbReference type="Pfam" id="PF00912"/>
    </source>
</evidence>
<keyword evidence="14" id="KW-1185">Reference proteome</keyword>
<keyword evidence="1" id="KW-1003">Cell membrane</keyword>
<evidence type="ECO:0000313" key="14">
    <source>
        <dbReference type="Proteomes" id="UP000326944"/>
    </source>
</evidence>
<evidence type="ECO:0000256" key="3">
    <source>
        <dbReference type="ARBA" id="ARBA00022676"/>
    </source>
</evidence>
<dbReference type="PANTHER" id="PTHR30400:SF0">
    <property type="entry name" value="BIOSYNTHETIC PEPTIDOGLYCAN TRANSGLYCOSYLASE"/>
    <property type="match status" value="1"/>
</dbReference>
<evidence type="ECO:0000256" key="10">
    <source>
        <dbReference type="ARBA" id="ARBA00023316"/>
    </source>
</evidence>
<gene>
    <name evidence="13" type="ORF">FJR48_05540</name>
</gene>
<keyword evidence="9 11" id="KW-0472">Membrane</keyword>
<evidence type="ECO:0000256" key="4">
    <source>
        <dbReference type="ARBA" id="ARBA00022679"/>
    </source>
</evidence>
<keyword evidence="4" id="KW-0808">Transferase</keyword>
<dbReference type="KEGG" id="sulg:FJR48_05540"/>